<dbReference type="SUPFAM" id="SSF103473">
    <property type="entry name" value="MFS general substrate transporter"/>
    <property type="match status" value="1"/>
</dbReference>
<evidence type="ECO:0000256" key="1">
    <source>
        <dbReference type="ARBA" id="ARBA00004141"/>
    </source>
</evidence>
<feature type="transmembrane region" description="Helical" evidence="5">
    <location>
        <begin position="363"/>
        <end position="386"/>
    </location>
</feature>
<dbReference type="Gene3D" id="1.20.1720.10">
    <property type="entry name" value="Multidrug resistance protein D"/>
    <property type="match status" value="1"/>
</dbReference>
<feature type="transmembrane region" description="Helical" evidence="5">
    <location>
        <begin position="504"/>
        <end position="523"/>
    </location>
</feature>
<dbReference type="GO" id="GO:0022857">
    <property type="term" value="F:transmembrane transporter activity"/>
    <property type="evidence" value="ECO:0007669"/>
    <property type="project" value="InterPro"/>
</dbReference>
<feature type="transmembrane region" description="Helical" evidence="5">
    <location>
        <begin position="163"/>
        <end position="181"/>
    </location>
</feature>
<feature type="domain" description="Major facilitator superfamily (MFS) profile" evidence="6">
    <location>
        <begin position="39"/>
        <end position="526"/>
    </location>
</feature>
<keyword evidence="4 5" id="KW-0472">Membrane</keyword>
<dbReference type="InterPro" id="IPR036259">
    <property type="entry name" value="MFS_trans_sf"/>
</dbReference>
<evidence type="ECO:0000313" key="8">
    <source>
        <dbReference type="Proteomes" id="UP001150904"/>
    </source>
</evidence>
<feature type="transmembrane region" description="Helical" evidence="5">
    <location>
        <begin position="138"/>
        <end position="156"/>
    </location>
</feature>
<name>A0A9W9MAX4_9EURO</name>
<feature type="transmembrane region" description="Helical" evidence="5">
    <location>
        <begin position="259"/>
        <end position="279"/>
    </location>
</feature>
<evidence type="ECO:0000256" key="3">
    <source>
        <dbReference type="ARBA" id="ARBA00022989"/>
    </source>
</evidence>
<dbReference type="RefSeq" id="XP_058305751.1">
    <property type="nucleotide sequence ID" value="XM_058455763.1"/>
</dbReference>
<evidence type="ECO:0000259" key="6">
    <source>
        <dbReference type="PROSITE" id="PS50850"/>
    </source>
</evidence>
<dbReference type="InterPro" id="IPR020846">
    <property type="entry name" value="MFS_dom"/>
</dbReference>
<comment type="subcellular location">
    <subcellularLocation>
        <location evidence="1">Membrane</location>
        <topology evidence="1">Multi-pass membrane protein</topology>
    </subcellularLocation>
</comment>
<feature type="transmembrane region" description="Helical" evidence="5">
    <location>
        <begin position="75"/>
        <end position="93"/>
    </location>
</feature>
<dbReference type="PANTHER" id="PTHR23501">
    <property type="entry name" value="MAJOR FACILITATOR SUPERFAMILY"/>
    <property type="match status" value="1"/>
</dbReference>
<dbReference type="PANTHER" id="PTHR23501:SF59">
    <property type="entry name" value="MAJOR FACILITATOR SUPERFAMILY (MFS) PROFILE DOMAIN-CONTAINING PROTEIN-RELATED"/>
    <property type="match status" value="1"/>
</dbReference>
<evidence type="ECO:0000256" key="5">
    <source>
        <dbReference type="SAM" id="Phobius"/>
    </source>
</evidence>
<feature type="transmembrane region" description="Helical" evidence="5">
    <location>
        <begin position="333"/>
        <end position="356"/>
    </location>
</feature>
<proteinExistence type="predicted"/>
<dbReference type="AlphaFoldDB" id="A0A9W9MAX4"/>
<evidence type="ECO:0000256" key="2">
    <source>
        <dbReference type="ARBA" id="ARBA00022692"/>
    </source>
</evidence>
<organism evidence="7 8">
    <name type="scientific">Penicillium cinerascens</name>
    <dbReference type="NCBI Taxonomy" id="70096"/>
    <lineage>
        <taxon>Eukaryota</taxon>
        <taxon>Fungi</taxon>
        <taxon>Dikarya</taxon>
        <taxon>Ascomycota</taxon>
        <taxon>Pezizomycotina</taxon>
        <taxon>Eurotiomycetes</taxon>
        <taxon>Eurotiomycetidae</taxon>
        <taxon>Eurotiales</taxon>
        <taxon>Aspergillaceae</taxon>
        <taxon>Penicillium</taxon>
    </lineage>
</organism>
<dbReference type="InterPro" id="IPR011701">
    <property type="entry name" value="MFS"/>
</dbReference>
<keyword evidence="2 5" id="KW-0812">Transmembrane</keyword>
<dbReference type="Proteomes" id="UP001150904">
    <property type="component" value="Unassembled WGS sequence"/>
</dbReference>
<keyword evidence="3 5" id="KW-1133">Transmembrane helix</keyword>
<evidence type="ECO:0000256" key="4">
    <source>
        <dbReference type="ARBA" id="ARBA00023136"/>
    </source>
</evidence>
<dbReference type="GeneID" id="83183064"/>
<dbReference type="EMBL" id="JAPQKR010000015">
    <property type="protein sequence ID" value="KAJ5195263.1"/>
    <property type="molecule type" value="Genomic_DNA"/>
</dbReference>
<dbReference type="PRINTS" id="PR01036">
    <property type="entry name" value="TCRTETB"/>
</dbReference>
<dbReference type="Gene3D" id="1.20.1250.20">
    <property type="entry name" value="MFS general substrate transporter like domains"/>
    <property type="match status" value="1"/>
</dbReference>
<protein>
    <recommendedName>
        <fullName evidence="6">Major facilitator superfamily (MFS) profile domain-containing protein</fullName>
    </recommendedName>
</protein>
<evidence type="ECO:0000313" key="7">
    <source>
        <dbReference type="EMBL" id="KAJ5195263.1"/>
    </source>
</evidence>
<reference evidence="7" key="2">
    <citation type="journal article" date="2023" name="IMA Fungus">
        <title>Comparative genomic study of the Penicillium genus elucidates a diverse pangenome and 15 lateral gene transfer events.</title>
        <authorList>
            <person name="Petersen C."/>
            <person name="Sorensen T."/>
            <person name="Nielsen M.R."/>
            <person name="Sondergaard T.E."/>
            <person name="Sorensen J.L."/>
            <person name="Fitzpatrick D.A."/>
            <person name="Frisvad J.C."/>
            <person name="Nielsen K.L."/>
        </authorList>
    </citation>
    <scope>NUCLEOTIDE SEQUENCE</scope>
    <source>
        <strain evidence="7">IBT 15544</strain>
    </source>
</reference>
<feature type="transmembrane region" description="Helical" evidence="5">
    <location>
        <begin position="37"/>
        <end position="63"/>
    </location>
</feature>
<gene>
    <name evidence="7" type="ORF">N7498_008701</name>
</gene>
<dbReference type="Pfam" id="PF07690">
    <property type="entry name" value="MFS_1"/>
    <property type="match status" value="1"/>
</dbReference>
<comment type="caution">
    <text evidence="7">The sequence shown here is derived from an EMBL/GenBank/DDBJ whole genome shotgun (WGS) entry which is preliminary data.</text>
</comment>
<reference evidence="7" key="1">
    <citation type="submission" date="2022-12" db="EMBL/GenBank/DDBJ databases">
        <authorList>
            <person name="Petersen C."/>
        </authorList>
    </citation>
    <scope>NUCLEOTIDE SEQUENCE</scope>
    <source>
        <strain evidence="7">IBT 15544</strain>
    </source>
</reference>
<dbReference type="OrthoDB" id="2351791at2759"/>
<accession>A0A9W9MAX4</accession>
<feature type="transmembrane region" description="Helical" evidence="5">
    <location>
        <begin position="105"/>
        <end position="126"/>
    </location>
</feature>
<feature type="transmembrane region" description="Helical" evidence="5">
    <location>
        <begin position="193"/>
        <end position="211"/>
    </location>
</feature>
<dbReference type="GO" id="GO:0005886">
    <property type="term" value="C:plasma membrane"/>
    <property type="evidence" value="ECO:0007669"/>
    <property type="project" value="TreeGrafter"/>
</dbReference>
<feature type="transmembrane region" description="Helical" evidence="5">
    <location>
        <begin position="392"/>
        <end position="415"/>
    </location>
</feature>
<sequence>MEDSTAQDWHERDNKNGVVSEESIGSEIKFSISKQDVLILLAMASLSLMAALDGTSISVALPTMAHDLGGSAIEAFWTGTSFTLCSAVFQPVFSSLSDLFGRKPLIVVAIAWFTIGAIVAGVSTNFTHMLIGRSLQGIGGGGIITLTAIIIADIVPLSHRAKYFGMLSAIWSLGTVIGPVIGGCFAENVTWRWIFYINFPFIGIGAVLVAWSSSFRAGKGSFAKQVRKIDFVGIALFIPSSASFLIPLTWGGVLYPWDSWHTLAPLIIGVIGFCVFAIYECKFALQPMIPPAIFHNRTALISFAGYAAVGLLVWCTLYFLPLYYEAVKGFKPIMTGIALFPETFTVAPSGVIVGLLISRTGQYYWAVCTGWCISTIGMGLLCLLDANSGTLTWIFLNLVPGIGIGMVLPSVALAVQASATSKNLAIAVATSTSFRGFGQSIGVAIGGVIFQNRMKSNLLQYPRLRSLADKYSGDAASAVELIRAMTDGQVKEDLKQAYADSLKIVWAFCCGVSGLVFFISLFTETYDLNRILVTKQGTEIEEICERENEVVDN</sequence>
<keyword evidence="8" id="KW-1185">Reference proteome</keyword>
<dbReference type="PROSITE" id="PS50850">
    <property type="entry name" value="MFS"/>
    <property type="match status" value="1"/>
</dbReference>
<feature type="transmembrane region" description="Helical" evidence="5">
    <location>
        <begin position="231"/>
        <end position="253"/>
    </location>
</feature>
<feature type="transmembrane region" description="Helical" evidence="5">
    <location>
        <begin position="300"/>
        <end position="321"/>
    </location>
</feature>